<evidence type="ECO:0000313" key="2">
    <source>
        <dbReference type="Proteomes" id="UP000593568"/>
    </source>
</evidence>
<keyword evidence="2" id="KW-1185">Reference proteome</keyword>
<dbReference type="AlphaFoldDB" id="A0A7J9EHI3"/>
<gene>
    <name evidence="1" type="ORF">Gotri_007707</name>
</gene>
<comment type="caution">
    <text evidence="1">The sequence shown here is derived from an EMBL/GenBank/DDBJ whole genome shotgun (WGS) entry which is preliminary data.</text>
</comment>
<protein>
    <submittedName>
        <fullName evidence="1">Uncharacterized protein</fullName>
    </submittedName>
</protein>
<sequence length="74" mass="8447">MDRHMAINVGKAIRDVVAIEMKAKLFAPSSMKDYQISSTYVDLLDILLRNETRKMNISIRVTLAFSIETSLESR</sequence>
<reference evidence="1 2" key="1">
    <citation type="journal article" date="2019" name="Genome Biol. Evol.">
        <title>Insights into the evolution of the New World diploid cottons (Gossypium, subgenus Houzingenia) based on genome sequencing.</title>
        <authorList>
            <person name="Grover C.E."/>
            <person name="Arick M.A. 2nd"/>
            <person name="Thrash A."/>
            <person name="Conover J.L."/>
            <person name="Sanders W.S."/>
            <person name="Peterson D.G."/>
            <person name="Frelichowski J.E."/>
            <person name="Scheffler J.A."/>
            <person name="Scheffler B.E."/>
            <person name="Wendel J.F."/>
        </authorList>
    </citation>
    <scope>NUCLEOTIDE SEQUENCE [LARGE SCALE GENOMIC DNA]</scope>
    <source>
        <strain evidence="1">8</strain>
        <tissue evidence="1">Leaf</tissue>
    </source>
</reference>
<proteinExistence type="predicted"/>
<dbReference type="Proteomes" id="UP000593568">
    <property type="component" value="Unassembled WGS sequence"/>
</dbReference>
<evidence type="ECO:0000313" key="1">
    <source>
        <dbReference type="EMBL" id="MBA0772298.1"/>
    </source>
</evidence>
<name>A0A7J9EHI3_9ROSI</name>
<organism evidence="1 2">
    <name type="scientific">Gossypium trilobum</name>
    <dbReference type="NCBI Taxonomy" id="34281"/>
    <lineage>
        <taxon>Eukaryota</taxon>
        <taxon>Viridiplantae</taxon>
        <taxon>Streptophyta</taxon>
        <taxon>Embryophyta</taxon>
        <taxon>Tracheophyta</taxon>
        <taxon>Spermatophyta</taxon>
        <taxon>Magnoliopsida</taxon>
        <taxon>eudicotyledons</taxon>
        <taxon>Gunneridae</taxon>
        <taxon>Pentapetalae</taxon>
        <taxon>rosids</taxon>
        <taxon>malvids</taxon>
        <taxon>Malvales</taxon>
        <taxon>Malvaceae</taxon>
        <taxon>Malvoideae</taxon>
        <taxon>Gossypium</taxon>
    </lineage>
</organism>
<dbReference type="EMBL" id="JABEZW010000008">
    <property type="protein sequence ID" value="MBA0772298.1"/>
    <property type="molecule type" value="Genomic_DNA"/>
</dbReference>
<accession>A0A7J9EHI3</accession>